<dbReference type="Pfam" id="PF14155">
    <property type="entry name" value="DUF4307"/>
    <property type="match status" value="1"/>
</dbReference>
<dbReference type="Proteomes" id="UP001232536">
    <property type="component" value="Unassembled WGS sequence"/>
</dbReference>
<evidence type="ECO:0000313" key="3">
    <source>
        <dbReference type="Proteomes" id="UP001232536"/>
    </source>
</evidence>
<organism evidence="2 3">
    <name type="scientific">Actinotalea lenta</name>
    <dbReference type="NCBI Taxonomy" id="3064654"/>
    <lineage>
        <taxon>Bacteria</taxon>
        <taxon>Bacillati</taxon>
        <taxon>Actinomycetota</taxon>
        <taxon>Actinomycetes</taxon>
        <taxon>Micrococcales</taxon>
        <taxon>Cellulomonadaceae</taxon>
        <taxon>Actinotalea</taxon>
    </lineage>
</organism>
<dbReference type="InterPro" id="IPR025443">
    <property type="entry name" value="DUF4307"/>
</dbReference>
<keyword evidence="1" id="KW-1133">Transmembrane helix</keyword>
<accession>A0ABT9D7M1</accession>
<dbReference type="EMBL" id="JAUQYP010000001">
    <property type="protein sequence ID" value="MDO8106846.1"/>
    <property type="molecule type" value="Genomic_DNA"/>
</dbReference>
<keyword evidence="1" id="KW-0812">Transmembrane</keyword>
<evidence type="ECO:0000256" key="1">
    <source>
        <dbReference type="SAM" id="Phobius"/>
    </source>
</evidence>
<keyword evidence="3" id="KW-1185">Reference proteome</keyword>
<feature type="transmembrane region" description="Helical" evidence="1">
    <location>
        <begin position="22"/>
        <end position="43"/>
    </location>
</feature>
<keyword evidence="1" id="KW-0472">Membrane</keyword>
<protein>
    <submittedName>
        <fullName evidence="2">DUF4307 domain-containing protein</fullName>
    </submittedName>
</protein>
<name>A0ABT9D7M1_9CELL</name>
<gene>
    <name evidence="2" type="ORF">Q6348_06505</name>
</gene>
<reference evidence="2 3" key="1">
    <citation type="submission" date="2023-07" db="EMBL/GenBank/DDBJ databases">
        <title>Description of novel actinomycetes strains, isolated from tidal flat sediment.</title>
        <authorList>
            <person name="Lu C."/>
        </authorList>
    </citation>
    <scope>NUCLEOTIDE SEQUENCE [LARGE SCALE GENOMIC DNA]</scope>
    <source>
        <strain evidence="2 3">SYSU T00b441</strain>
    </source>
</reference>
<proteinExistence type="predicted"/>
<dbReference type="RefSeq" id="WP_304600486.1">
    <property type="nucleotide sequence ID" value="NZ_JAUQYO010000001.1"/>
</dbReference>
<sequence length="135" mass="14176">MSAPAPPEGRYGPAPSARRRRWSALAIAGLAVVGVAFVVWLGLINANPAVSWKDVGFSVDGNSSVSVTFDVMRADPSVPAQCRVQALNAHFAQVGVVTVDIPPGERGAQRHHVEVATSEEATTGVVDRCWVTSEG</sequence>
<comment type="caution">
    <text evidence="2">The sequence shown here is derived from an EMBL/GenBank/DDBJ whole genome shotgun (WGS) entry which is preliminary data.</text>
</comment>
<evidence type="ECO:0000313" key="2">
    <source>
        <dbReference type="EMBL" id="MDO8106846.1"/>
    </source>
</evidence>